<reference evidence="4" key="1">
    <citation type="submission" date="2021-04" db="EMBL/GenBank/DDBJ databases">
        <title>A novel Synergistetes isolate from a pyrite-forming mixed culture.</title>
        <authorList>
            <person name="Bunk B."/>
            <person name="Sproer C."/>
            <person name="Spring S."/>
            <person name="Pester M."/>
        </authorList>
    </citation>
    <scope>NUCLEOTIDE SEQUENCE [LARGE SCALE GENOMIC DNA]</scope>
    <source>
        <strain evidence="4">J.5.4.2-T.3.5.2</strain>
    </source>
</reference>
<dbReference type="KEGG" id="aram:KAR29_01670"/>
<dbReference type="PANTHER" id="PTHR30388">
    <property type="entry name" value="ALDEHYDE OXIDOREDUCTASE MOLYBDENUM COFACTOR ASSEMBLY PROTEIN"/>
    <property type="match status" value="1"/>
</dbReference>
<dbReference type="InterPro" id="IPR027051">
    <property type="entry name" value="XdhC_Rossmann_dom"/>
</dbReference>
<dbReference type="Pfam" id="PF13478">
    <property type="entry name" value="XdhC_C"/>
    <property type="match status" value="1"/>
</dbReference>
<dbReference type="Gene3D" id="3.40.50.720">
    <property type="entry name" value="NAD(P)-binding Rossmann-like Domain"/>
    <property type="match status" value="1"/>
</dbReference>
<dbReference type="EMBL" id="CP072943">
    <property type="protein sequence ID" value="QTX32677.1"/>
    <property type="molecule type" value="Genomic_DNA"/>
</dbReference>
<organism evidence="3 4">
    <name type="scientific">Aminithiophilus ramosus</name>
    <dbReference type="NCBI Taxonomy" id="3029084"/>
    <lineage>
        <taxon>Bacteria</taxon>
        <taxon>Thermotogati</taxon>
        <taxon>Synergistota</taxon>
        <taxon>Synergistia</taxon>
        <taxon>Synergistales</taxon>
        <taxon>Aminithiophilaceae</taxon>
        <taxon>Aminithiophilus</taxon>
    </lineage>
</organism>
<keyword evidence="4" id="KW-1185">Reference proteome</keyword>
<evidence type="ECO:0000259" key="2">
    <source>
        <dbReference type="Pfam" id="PF13478"/>
    </source>
</evidence>
<dbReference type="Pfam" id="PF02625">
    <property type="entry name" value="XdhC_CoxI"/>
    <property type="match status" value="1"/>
</dbReference>
<dbReference type="SUPFAM" id="SSF51735">
    <property type="entry name" value="NAD(P)-binding Rossmann-fold domains"/>
    <property type="match status" value="1"/>
</dbReference>
<dbReference type="PANTHER" id="PTHR30388:SF6">
    <property type="entry name" value="XANTHINE DEHYDROGENASE SUBUNIT A-RELATED"/>
    <property type="match status" value="1"/>
</dbReference>
<feature type="domain" description="XdhC- CoxI" evidence="1">
    <location>
        <begin position="16"/>
        <end position="75"/>
    </location>
</feature>
<protein>
    <submittedName>
        <fullName evidence="3">XdhC family protein</fullName>
    </submittedName>
</protein>
<gene>
    <name evidence="3" type="ORF">KAR29_01670</name>
</gene>
<dbReference type="RefSeq" id="WP_274373927.1">
    <property type="nucleotide sequence ID" value="NZ_CP072943.1"/>
</dbReference>
<dbReference type="InterPro" id="IPR036291">
    <property type="entry name" value="NAD(P)-bd_dom_sf"/>
</dbReference>
<feature type="domain" description="XdhC Rossmann" evidence="2">
    <location>
        <begin position="113"/>
        <end position="255"/>
    </location>
</feature>
<name>A0A9Q7ANF9_9BACT</name>
<dbReference type="Proteomes" id="UP000671879">
    <property type="component" value="Chromosome"/>
</dbReference>
<dbReference type="InterPro" id="IPR003777">
    <property type="entry name" value="XdhC_CoxI"/>
</dbReference>
<sequence>MYKAYNNVFEAIHEALQAGDQGVLCTLVEEAGSTPRSRGARMWVRPDGSIVGTVGGGVLEHRVIARALEMIASREEVSYFKESLEGDPAFGDEAICGGAAGVFMEYIGQQKKVVIFGGGHVGRALALVAVASGFGAVVWDERDEFANAERFPGAVVHCCPLEGAFDGRIAFDEATFVVIVTRGHVLDGDVARLLEGKKAAYRGMIGSRKKASALKKALLAEGVGSAYLDSIFSPIGLPINAETPEEIALSVMAEIVAVDRGADVKGLRSHGKV</sequence>
<proteinExistence type="predicted"/>
<dbReference type="InterPro" id="IPR052698">
    <property type="entry name" value="MoCofactor_Util/Proc"/>
</dbReference>
<evidence type="ECO:0000313" key="3">
    <source>
        <dbReference type="EMBL" id="QTX32677.1"/>
    </source>
</evidence>
<evidence type="ECO:0000259" key="1">
    <source>
        <dbReference type="Pfam" id="PF02625"/>
    </source>
</evidence>
<dbReference type="AlphaFoldDB" id="A0A9Q7ANF9"/>
<evidence type="ECO:0000313" key="4">
    <source>
        <dbReference type="Proteomes" id="UP000671879"/>
    </source>
</evidence>
<accession>A0A9Q7ANF9</accession>